<keyword evidence="2" id="KW-0614">Plasmid</keyword>
<dbReference type="RefSeq" id="WP_133052152.1">
    <property type="nucleotide sequence ID" value="NZ_JABJWE010000019.1"/>
</dbReference>
<organism evidence="2">
    <name type="scientific">Enterobacter roggenkampii</name>
    <dbReference type="NCBI Taxonomy" id="1812935"/>
    <lineage>
        <taxon>Bacteria</taxon>
        <taxon>Pseudomonadati</taxon>
        <taxon>Pseudomonadota</taxon>
        <taxon>Gammaproteobacteria</taxon>
        <taxon>Enterobacterales</taxon>
        <taxon>Enterobacteriaceae</taxon>
        <taxon>Enterobacter</taxon>
        <taxon>Enterobacter cloacae complex</taxon>
    </lineage>
</organism>
<sequence>MSVLNNFILIASGWYVLGLLCSFLQEEEFLFAGFMLILLTPISLVTCLILNVTYANPPFADIPNEVLVKLATVSAVATGIRLWFYAMSEKHIS</sequence>
<feature type="transmembrane region" description="Helical" evidence="1">
    <location>
        <begin position="66"/>
        <end position="84"/>
    </location>
</feature>
<evidence type="ECO:0000256" key="1">
    <source>
        <dbReference type="SAM" id="Phobius"/>
    </source>
</evidence>
<feature type="transmembrane region" description="Helical" evidence="1">
    <location>
        <begin position="31"/>
        <end position="54"/>
    </location>
</feature>
<protein>
    <submittedName>
        <fullName evidence="2">Uncharacterized protein</fullName>
    </submittedName>
</protein>
<feature type="transmembrane region" description="Helical" evidence="1">
    <location>
        <begin position="6"/>
        <end position="24"/>
    </location>
</feature>
<evidence type="ECO:0000313" key="2">
    <source>
        <dbReference type="EMBL" id="QNI18473.1"/>
    </source>
</evidence>
<name>A0A7G8AFT2_9ENTR</name>
<keyword evidence="1" id="KW-0472">Membrane</keyword>
<reference evidence="2" key="1">
    <citation type="journal article" date="2020" name="Antimicrob. Agents">
        <title>Detection of mobile colistin resistance gene mcr-10.1 in a conjugative plasmid from Enterobacter roggenkampii of chicken origin in China.</title>
        <authorList>
            <person name="Lei C.W."/>
            <person name="Zhang Y."/>
            <person name="Wang Y.T."/>
            <person name="Wang H.N."/>
        </authorList>
    </citation>
    <scope>NUCLEOTIDE SEQUENCE</scope>
    <source>
        <strain evidence="2">YK16</strain>
        <plasmid evidence="2">pYK16-mcr-10</plasmid>
    </source>
</reference>
<accession>A0A7G8AFT2</accession>
<dbReference type="EMBL" id="MT468575">
    <property type="protein sequence ID" value="QNI18473.1"/>
    <property type="molecule type" value="Genomic_DNA"/>
</dbReference>
<dbReference type="AlphaFoldDB" id="A0A7G8AFT2"/>
<proteinExistence type="predicted"/>
<keyword evidence="1" id="KW-1133">Transmembrane helix</keyword>
<geneLocation type="plasmid" evidence="2">
    <name>pYK16-mcr-10</name>
</geneLocation>
<keyword evidence="1" id="KW-0812">Transmembrane</keyword>